<dbReference type="PIRSF" id="PIRSF018267">
    <property type="entry name" value="VSR_endonuc"/>
    <property type="match status" value="1"/>
</dbReference>
<accession>A0ABS7CQ75</accession>
<evidence type="ECO:0000313" key="8">
    <source>
        <dbReference type="EMBL" id="MBW7465993.1"/>
    </source>
</evidence>
<dbReference type="InterPro" id="IPR011335">
    <property type="entry name" value="Restrct_endonuc-II-like"/>
</dbReference>
<proteinExistence type="inferred from homology"/>
<dbReference type="EC" id="3.1.-.-" evidence="6"/>
<dbReference type="NCBIfam" id="TIGR00632">
    <property type="entry name" value="vsr"/>
    <property type="match status" value="1"/>
</dbReference>
<feature type="compositionally biased region" description="Polar residues" evidence="7">
    <location>
        <begin position="13"/>
        <end position="29"/>
    </location>
</feature>
<dbReference type="CDD" id="cd00221">
    <property type="entry name" value="Vsr"/>
    <property type="match status" value="1"/>
</dbReference>
<reference evidence="8 9" key="1">
    <citation type="journal article" date="2016" name="Int. J. Syst. Evol. Microbiol.">
        <title>Pontibacter aydingkolensis sp. nov., isolated from soil of a salt lake.</title>
        <authorList>
            <person name="Osman G."/>
            <person name="Zhang T."/>
            <person name="Lou K."/>
            <person name="Gao Y."/>
            <person name="Chang W."/>
            <person name="Lin Q."/>
            <person name="Yang H.M."/>
            <person name="Huo X.D."/>
            <person name="Wang N."/>
        </authorList>
    </citation>
    <scope>NUCLEOTIDE SEQUENCE [LARGE SCALE GENOMIC DNA]</scope>
    <source>
        <strain evidence="8 9">KACC 19255</strain>
    </source>
</reference>
<comment type="caution">
    <text evidence="8">The sequence shown here is derived from an EMBL/GenBank/DDBJ whole genome shotgun (WGS) entry which is preliminary data.</text>
</comment>
<keyword evidence="5 6" id="KW-0234">DNA repair</keyword>
<dbReference type="RefSeq" id="WP_219875886.1">
    <property type="nucleotide sequence ID" value="NZ_JAHYXK010000002.1"/>
</dbReference>
<dbReference type="EMBL" id="JAHYXK010000002">
    <property type="protein sequence ID" value="MBW7465993.1"/>
    <property type="molecule type" value="Genomic_DNA"/>
</dbReference>
<keyword evidence="3 6" id="KW-0227">DNA damage</keyword>
<evidence type="ECO:0000256" key="3">
    <source>
        <dbReference type="ARBA" id="ARBA00022763"/>
    </source>
</evidence>
<dbReference type="InterPro" id="IPR004603">
    <property type="entry name" value="DNA_mismatch_endonuc_vsr"/>
</dbReference>
<feature type="region of interest" description="Disordered" evidence="7">
    <location>
        <begin position="1"/>
        <end position="30"/>
    </location>
</feature>
<gene>
    <name evidence="8" type="ORF">K0O23_02865</name>
</gene>
<dbReference type="Pfam" id="PF03852">
    <property type="entry name" value="Vsr"/>
    <property type="match status" value="1"/>
</dbReference>
<evidence type="ECO:0000256" key="2">
    <source>
        <dbReference type="ARBA" id="ARBA00022759"/>
    </source>
</evidence>
<dbReference type="GO" id="GO:0004519">
    <property type="term" value="F:endonuclease activity"/>
    <property type="evidence" value="ECO:0007669"/>
    <property type="project" value="UniProtKB-KW"/>
</dbReference>
<evidence type="ECO:0000256" key="4">
    <source>
        <dbReference type="ARBA" id="ARBA00022801"/>
    </source>
</evidence>
<dbReference type="SUPFAM" id="SSF52980">
    <property type="entry name" value="Restriction endonuclease-like"/>
    <property type="match status" value="1"/>
</dbReference>
<protein>
    <recommendedName>
        <fullName evidence="6">Very short patch repair endonuclease</fullName>
        <ecNumber evidence="6">3.1.-.-</ecNumber>
    </recommendedName>
</protein>
<evidence type="ECO:0000256" key="7">
    <source>
        <dbReference type="SAM" id="MobiDB-lite"/>
    </source>
</evidence>
<dbReference type="Proteomes" id="UP000813018">
    <property type="component" value="Unassembled WGS sequence"/>
</dbReference>
<sequence length="146" mass="17150">MRKYSRDARSPVPKSNNTSKIMSANVSKSTKPEKALRSKLFLLGVRGYRVNYKKLPGRPDMVFTKSKVAIFVNGCYWHRCPVCNLPLPKHNSDFWREKFERNVKRDDVKKLELERLGYRVLVVWECEIKNKMEYVAEKVREAIGAR</sequence>
<keyword evidence="4 6" id="KW-0378">Hydrolase</keyword>
<evidence type="ECO:0000256" key="5">
    <source>
        <dbReference type="ARBA" id="ARBA00023204"/>
    </source>
</evidence>
<comment type="function">
    <text evidence="6">May nick specific sequences that contain T:G mispairs resulting from m5C-deamination.</text>
</comment>
<dbReference type="Gene3D" id="3.40.960.10">
    <property type="entry name" value="VSR Endonuclease"/>
    <property type="match status" value="1"/>
</dbReference>
<evidence type="ECO:0000256" key="6">
    <source>
        <dbReference type="PIRNR" id="PIRNR018267"/>
    </source>
</evidence>
<organism evidence="8 9">
    <name type="scientific">Pontibacter aydingkolensis</name>
    <dbReference type="NCBI Taxonomy" id="1911536"/>
    <lineage>
        <taxon>Bacteria</taxon>
        <taxon>Pseudomonadati</taxon>
        <taxon>Bacteroidota</taxon>
        <taxon>Cytophagia</taxon>
        <taxon>Cytophagales</taxon>
        <taxon>Hymenobacteraceae</taxon>
        <taxon>Pontibacter</taxon>
    </lineage>
</organism>
<keyword evidence="2 6" id="KW-0255">Endonuclease</keyword>
<keyword evidence="1 6" id="KW-0540">Nuclease</keyword>
<evidence type="ECO:0000256" key="1">
    <source>
        <dbReference type="ARBA" id="ARBA00022722"/>
    </source>
</evidence>
<comment type="similarity">
    <text evidence="6">Belongs to the vsr family.</text>
</comment>
<name>A0ABS7CQ75_9BACT</name>
<evidence type="ECO:0000313" key="9">
    <source>
        <dbReference type="Proteomes" id="UP000813018"/>
    </source>
</evidence>
<keyword evidence="9" id="KW-1185">Reference proteome</keyword>